<accession>A0ABV6HGG0</accession>
<sequence length="120" mass="13455">MLPVVVCLSSCSYSSSDYTDDLGDDYLFVSESNANQIISGPNDTTFRGLIPCTVIAYEFDGKNIIAKQKNNPECDDRNLTDTLISYWIIDKKKNISYGPLDSMSYIQKRQELSVSSSLNF</sequence>
<organism evidence="1 2">
    <name type="scientific">Olivibacter oleidegradans</name>
    <dbReference type="NCBI Taxonomy" id="760123"/>
    <lineage>
        <taxon>Bacteria</taxon>
        <taxon>Pseudomonadati</taxon>
        <taxon>Bacteroidota</taxon>
        <taxon>Sphingobacteriia</taxon>
        <taxon>Sphingobacteriales</taxon>
        <taxon>Sphingobacteriaceae</taxon>
        <taxon>Olivibacter</taxon>
    </lineage>
</organism>
<dbReference type="Pfam" id="PF13162">
    <property type="entry name" value="DUF3997"/>
    <property type="match status" value="1"/>
</dbReference>
<reference evidence="1 2" key="1">
    <citation type="submission" date="2024-09" db="EMBL/GenBank/DDBJ databases">
        <authorList>
            <person name="Sun Q."/>
            <person name="Mori K."/>
        </authorList>
    </citation>
    <scope>NUCLEOTIDE SEQUENCE [LARGE SCALE GENOMIC DNA]</scope>
    <source>
        <strain evidence="1 2">CCM 7765</strain>
    </source>
</reference>
<dbReference type="RefSeq" id="WP_165446968.1">
    <property type="nucleotide sequence ID" value="NZ_JBHLWO010000001.1"/>
</dbReference>
<dbReference type="InterPro" id="IPR025059">
    <property type="entry name" value="DUF3997"/>
</dbReference>
<keyword evidence="2" id="KW-1185">Reference proteome</keyword>
<evidence type="ECO:0000313" key="2">
    <source>
        <dbReference type="Proteomes" id="UP001589774"/>
    </source>
</evidence>
<gene>
    <name evidence="1" type="ORF">ACFFI0_06555</name>
</gene>
<evidence type="ECO:0000313" key="1">
    <source>
        <dbReference type="EMBL" id="MFC0317961.1"/>
    </source>
</evidence>
<dbReference type="EMBL" id="JBHLWO010000001">
    <property type="protein sequence ID" value="MFC0317961.1"/>
    <property type="molecule type" value="Genomic_DNA"/>
</dbReference>
<comment type="caution">
    <text evidence="1">The sequence shown here is derived from an EMBL/GenBank/DDBJ whole genome shotgun (WGS) entry which is preliminary data.</text>
</comment>
<name>A0ABV6HGG0_9SPHI</name>
<dbReference type="Proteomes" id="UP001589774">
    <property type="component" value="Unassembled WGS sequence"/>
</dbReference>
<protein>
    <submittedName>
        <fullName evidence="1">DUF3997 domain-containing protein</fullName>
    </submittedName>
</protein>
<proteinExistence type="predicted"/>